<sequence length="284" mass="33077">MDPALLREHEAFKKRAALQPSVEKKKREPEKESVKDEAPKKKSKPSSVSSGPRLNIHTYKSMTGSSQVRFGILTKIVQHMKARHQEEEDHPLTLEEILDETNQLDISARDKQWLQMESLPQNPKIEVVDGLKYRFKAVYNIKDKKGLLRLLKKHDLKGWGGIMLEDIQESLPNSEKHLKHAASELLYITRAQDKKKVVFFNDRTAQFPVDEEFQKLWRAVAVDAMDDAKIDEYLEKQGIRSMQDHGIKKSLPIKRKKPNKRKQLKRPRDNEHLADVLETYDENK</sequence>
<dbReference type="EMBL" id="CM056742">
    <property type="protein sequence ID" value="KAJ8677093.1"/>
    <property type="molecule type" value="Genomic_DNA"/>
</dbReference>
<organism evidence="1 2">
    <name type="scientific">Eretmocerus hayati</name>
    <dbReference type="NCBI Taxonomy" id="131215"/>
    <lineage>
        <taxon>Eukaryota</taxon>
        <taxon>Metazoa</taxon>
        <taxon>Ecdysozoa</taxon>
        <taxon>Arthropoda</taxon>
        <taxon>Hexapoda</taxon>
        <taxon>Insecta</taxon>
        <taxon>Pterygota</taxon>
        <taxon>Neoptera</taxon>
        <taxon>Endopterygota</taxon>
        <taxon>Hymenoptera</taxon>
        <taxon>Apocrita</taxon>
        <taxon>Proctotrupomorpha</taxon>
        <taxon>Chalcidoidea</taxon>
        <taxon>Aphelinidae</taxon>
        <taxon>Aphelininae</taxon>
        <taxon>Eretmocerus</taxon>
    </lineage>
</organism>
<reference evidence="1" key="1">
    <citation type="submission" date="2023-04" db="EMBL/GenBank/DDBJ databases">
        <title>A chromosome-level genome assembly of the parasitoid wasp Eretmocerus hayati.</title>
        <authorList>
            <person name="Zhong Y."/>
            <person name="Liu S."/>
            <person name="Liu Y."/>
        </authorList>
    </citation>
    <scope>NUCLEOTIDE SEQUENCE</scope>
    <source>
        <strain evidence="1">ZJU_SS_LIU_2023</strain>
    </source>
</reference>
<accession>A0ACC2P0V9</accession>
<proteinExistence type="predicted"/>
<evidence type="ECO:0000313" key="1">
    <source>
        <dbReference type="EMBL" id="KAJ8677093.1"/>
    </source>
</evidence>
<name>A0ACC2P0V9_9HYME</name>
<evidence type="ECO:0000313" key="2">
    <source>
        <dbReference type="Proteomes" id="UP001239111"/>
    </source>
</evidence>
<gene>
    <name evidence="1" type="ORF">QAD02_012880</name>
</gene>
<protein>
    <submittedName>
        <fullName evidence="1">Uncharacterized protein</fullName>
    </submittedName>
</protein>
<dbReference type="Proteomes" id="UP001239111">
    <property type="component" value="Chromosome 2"/>
</dbReference>
<comment type="caution">
    <text evidence="1">The sequence shown here is derived from an EMBL/GenBank/DDBJ whole genome shotgun (WGS) entry which is preliminary data.</text>
</comment>
<keyword evidence="2" id="KW-1185">Reference proteome</keyword>